<dbReference type="Proteomes" id="UP000674318">
    <property type="component" value="Unassembled WGS sequence"/>
</dbReference>
<feature type="region of interest" description="Disordered" evidence="1">
    <location>
        <begin position="232"/>
        <end position="263"/>
    </location>
</feature>
<gene>
    <name evidence="2" type="ORF">JKF63_07369</name>
</gene>
<dbReference type="SUPFAM" id="SSF56300">
    <property type="entry name" value="Metallo-dependent phosphatases"/>
    <property type="match status" value="1"/>
</dbReference>
<dbReference type="PANTHER" id="PTHR42254">
    <property type="entry name" value="METALLOPHOS DOMAIN-CONTAINING PROTEIN"/>
    <property type="match status" value="1"/>
</dbReference>
<accession>A0A836LKT7</accession>
<dbReference type="InterPro" id="IPR029052">
    <property type="entry name" value="Metallo-depent_PP-like"/>
</dbReference>
<organism evidence="2 3">
    <name type="scientific">Porcisia hertigi</name>
    <dbReference type="NCBI Taxonomy" id="2761500"/>
    <lineage>
        <taxon>Eukaryota</taxon>
        <taxon>Discoba</taxon>
        <taxon>Euglenozoa</taxon>
        <taxon>Kinetoplastea</taxon>
        <taxon>Metakinetoplastina</taxon>
        <taxon>Trypanosomatida</taxon>
        <taxon>Trypanosomatidae</taxon>
        <taxon>Leishmaniinae</taxon>
        <taxon>Porcisia</taxon>
    </lineage>
</organism>
<feature type="region of interest" description="Disordered" evidence="1">
    <location>
        <begin position="41"/>
        <end position="66"/>
    </location>
</feature>
<proteinExistence type="predicted"/>
<feature type="compositionally biased region" description="Polar residues" evidence="1">
    <location>
        <begin position="41"/>
        <end position="63"/>
    </location>
</feature>
<comment type="caution">
    <text evidence="2">The sequence shown here is derived from an EMBL/GenBank/DDBJ whole genome shotgun (WGS) entry which is preliminary data.</text>
</comment>
<dbReference type="EMBL" id="JAFJZO010000005">
    <property type="protein sequence ID" value="KAG5511406.1"/>
    <property type="molecule type" value="Genomic_DNA"/>
</dbReference>
<dbReference type="AlphaFoldDB" id="A0A836LKT7"/>
<reference evidence="2 3" key="1">
    <citation type="submission" date="2021-02" db="EMBL/GenBank/DDBJ databases">
        <title>Porcisia hertigi Genome sequencing and assembly.</title>
        <authorList>
            <person name="Almutairi H."/>
            <person name="Gatherer D."/>
        </authorList>
    </citation>
    <scope>NUCLEOTIDE SEQUENCE [LARGE SCALE GENOMIC DNA]</scope>
    <source>
        <strain evidence="2 3">C119</strain>
    </source>
</reference>
<dbReference type="RefSeq" id="XP_067759618.1">
    <property type="nucleotide sequence ID" value="XM_067903308.1"/>
</dbReference>
<protein>
    <recommendedName>
        <fullName evidence="4">Calcineurin-like phosphoesterase domain-containing protein</fullName>
    </recommendedName>
</protein>
<evidence type="ECO:0000256" key="1">
    <source>
        <dbReference type="SAM" id="MobiDB-lite"/>
    </source>
</evidence>
<evidence type="ECO:0000313" key="2">
    <source>
        <dbReference type="EMBL" id="KAG5511406.1"/>
    </source>
</evidence>
<dbReference type="PANTHER" id="PTHR42254:SF1">
    <property type="entry name" value="CALCINEURIN-LIKE PHOSPHOESTERASE DOMAIN-CONTAINING PROTEIN"/>
    <property type="match status" value="1"/>
</dbReference>
<dbReference type="GeneID" id="94293385"/>
<dbReference type="KEGG" id="phet:94293385"/>
<evidence type="ECO:0008006" key="4">
    <source>
        <dbReference type="Google" id="ProtNLM"/>
    </source>
</evidence>
<evidence type="ECO:0000313" key="3">
    <source>
        <dbReference type="Proteomes" id="UP000674318"/>
    </source>
</evidence>
<dbReference type="Gene3D" id="3.60.21.10">
    <property type="match status" value="1"/>
</dbReference>
<dbReference type="OrthoDB" id="426586at2759"/>
<name>A0A836LKT7_9TRYP</name>
<keyword evidence="3" id="KW-1185">Reference proteome</keyword>
<sequence>MFRKSMRHCRRISYITDVEGDFLYFQRFVCLSRVLQWEPTTTTVSSGSPRCTTGESNSGSNTAPRVANSRWAPLSSALLPAASKALQTSNADPSIQTLNTTTSTPTLTTNAASGGYETGHCHLVDLSHYRLGFRDATSHFVFGGDAFDHGSDITIGKALLDLKHRFPSRVHLILGNRDINKMAMYPQIAREVDGMAPDAAEDALFTLPPPLKDAVPGGSLKKPLRYRDFLRKRQQQQRQAQHQAGASDAASSPRVDDDSVSGGTSNTLCADPVSFLEWALENKFGGPNTFAHRRQELREIAAMTAEGSEAVTRASPEADTGTLKNGGATTEDAMVAASFFTSAQPGGVYYEYIRAGVLSVVLDGVLFLHGGVNGDNTGFVPSLEATSYAEQIIAGKWWLPEVAPQGIATASGPPLGTSALDWLTALEEFKEKAFSEWANGTASRGEALRAYAHPRFVAPHSIVVGTVMDVDGPHHIPLTVVAYLLQSGIHTVCTGHQPVGDTPAIVREPGGFMIIDADNSYCGRGNEFSMGSNQRGAAVMELLFEHPAADGDDDGNRNVAAHNAAAVPSLIAHGYRADGTPFEFDVYGDRRIGRYVGDGWWVRLPPEASTHAGLYELRRTQNGFRDEETRWATATEIDEWLRDAAASGQAMVPGELPRRYSTEELAEVRPHRLKTKVKRT</sequence>